<protein>
    <recommendedName>
        <fullName evidence="1">Ig-like domain-containing protein</fullName>
    </recommendedName>
</protein>
<reference evidence="2" key="1">
    <citation type="submission" date="2025-08" db="UniProtKB">
        <authorList>
            <consortium name="Ensembl"/>
        </authorList>
    </citation>
    <scope>IDENTIFICATION</scope>
</reference>
<dbReference type="Proteomes" id="UP000694701">
    <property type="component" value="Unplaced"/>
</dbReference>
<dbReference type="Pfam" id="PF13895">
    <property type="entry name" value="Ig_2"/>
    <property type="match status" value="1"/>
</dbReference>
<evidence type="ECO:0000313" key="2">
    <source>
        <dbReference type="Ensembl" id="ENSCCRP00020013727.1"/>
    </source>
</evidence>
<proteinExistence type="predicted"/>
<dbReference type="Ensembl" id="ENSCCRT00020015138.1">
    <property type="protein sequence ID" value="ENSCCRP00020013727.1"/>
    <property type="gene ID" value="ENSCCRG00020006760.1"/>
</dbReference>
<name>A0A8C2CMY2_CYPCA</name>
<dbReference type="SUPFAM" id="SSF48726">
    <property type="entry name" value="Immunoglobulin"/>
    <property type="match status" value="1"/>
</dbReference>
<feature type="domain" description="Ig-like" evidence="1">
    <location>
        <begin position="142"/>
        <end position="223"/>
    </location>
</feature>
<evidence type="ECO:0000313" key="3">
    <source>
        <dbReference type="Proteomes" id="UP000694701"/>
    </source>
</evidence>
<dbReference type="AlphaFoldDB" id="A0A8C2CMY2"/>
<dbReference type="InterPro" id="IPR007110">
    <property type="entry name" value="Ig-like_dom"/>
</dbReference>
<organism evidence="2 3">
    <name type="scientific">Cyprinus carpio</name>
    <name type="common">Common carp</name>
    <dbReference type="NCBI Taxonomy" id="7962"/>
    <lineage>
        <taxon>Eukaryota</taxon>
        <taxon>Metazoa</taxon>
        <taxon>Chordata</taxon>
        <taxon>Craniata</taxon>
        <taxon>Vertebrata</taxon>
        <taxon>Euteleostomi</taxon>
        <taxon>Actinopterygii</taxon>
        <taxon>Neopterygii</taxon>
        <taxon>Teleostei</taxon>
        <taxon>Ostariophysi</taxon>
        <taxon>Cypriniformes</taxon>
        <taxon>Cyprinidae</taxon>
        <taxon>Cyprininae</taxon>
        <taxon>Cyprinus</taxon>
    </lineage>
</organism>
<dbReference type="InterPro" id="IPR013783">
    <property type="entry name" value="Ig-like_fold"/>
</dbReference>
<dbReference type="Gene3D" id="2.60.40.10">
    <property type="entry name" value="Immunoglobulins"/>
    <property type="match status" value="2"/>
</dbReference>
<dbReference type="PANTHER" id="PTHR46484">
    <property type="entry name" value="SI:CH211-171H4.5-RELATED"/>
    <property type="match status" value="1"/>
</dbReference>
<dbReference type="PROSITE" id="PS50835">
    <property type="entry name" value="IG_LIKE"/>
    <property type="match status" value="1"/>
</dbReference>
<sequence>MQTASEKLKCNTCCNHHYSPLYFYLLLNLKSMEACSHHRIKIIIIIKTFLKMSSHFDQYNLNAPCPSHPPNVIWAPALGGDVTQRTQMNADGTQSVSAILNFIPSFQHHELKVNCVSIHPLHREDKPLLSHKSVILSVEYPPKKTRISLSGLVWLGNNVTLTCQSNANPPAVHRWFLKRAGVEEELSISRVLSFTAGQDNTGEYICEAQNQYGAMNSTNLQITVPGQSVLETVPPFIVTLHFGPSLESEHFFNKFRSLNN</sequence>
<dbReference type="PANTHER" id="PTHR46484:SF8">
    <property type="entry name" value="B-CELL RECEPTOR CD22-LIKE-RELATED"/>
    <property type="match status" value="1"/>
</dbReference>
<accession>A0A8C2CMY2</accession>
<evidence type="ECO:0000259" key="1">
    <source>
        <dbReference type="PROSITE" id="PS50835"/>
    </source>
</evidence>
<dbReference type="InterPro" id="IPR036179">
    <property type="entry name" value="Ig-like_dom_sf"/>
</dbReference>